<dbReference type="CDD" id="cd03362">
    <property type="entry name" value="TOPRIM_TopoIA_TopoIII"/>
    <property type="match status" value="1"/>
</dbReference>
<dbReference type="SMART" id="SM00493">
    <property type="entry name" value="TOPRIM"/>
    <property type="match status" value="1"/>
</dbReference>
<dbReference type="Proteomes" id="UP000319432">
    <property type="component" value="Plasmid p1821L01"/>
</dbReference>
<dbReference type="PRINTS" id="PR00417">
    <property type="entry name" value="PRTPISMRASEI"/>
</dbReference>
<dbReference type="Gene3D" id="1.10.290.10">
    <property type="entry name" value="Topoisomerase I, domain 4"/>
    <property type="match status" value="1"/>
</dbReference>
<dbReference type="InterPro" id="IPR003601">
    <property type="entry name" value="Topo_IA_2"/>
</dbReference>
<dbReference type="InterPro" id="IPR034144">
    <property type="entry name" value="TOPRIM_TopoIII"/>
</dbReference>
<dbReference type="GO" id="GO:0003677">
    <property type="term" value="F:DNA binding"/>
    <property type="evidence" value="ECO:0007669"/>
    <property type="project" value="UniProtKB-KW"/>
</dbReference>
<keyword evidence="4" id="KW-0799">Topoisomerase</keyword>
<dbReference type="Gene3D" id="3.40.50.140">
    <property type="match status" value="1"/>
</dbReference>
<dbReference type="SUPFAM" id="SSF56712">
    <property type="entry name" value="Prokaryotic type I DNA topoisomerase"/>
    <property type="match status" value="1"/>
</dbReference>
<proteinExistence type="inferred from homology"/>
<keyword evidence="6 13" id="KW-0413">Isomerase</keyword>
<dbReference type="OrthoDB" id="9803554at2"/>
<evidence type="ECO:0000256" key="2">
    <source>
        <dbReference type="ARBA" id="ARBA00009446"/>
    </source>
</evidence>
<evidence type="ECO:0000256" key="4">
    <source>
        <dbReference type="ARBA" id="ARBA00023029"/>
    </source>
</evidence>
<dbReference type="SMART" id="SM00437">
    <property type="entry name" value="TOP1Ac"/>
    <property type="match status" value="1"/>
</dbReference>
<accession>A0A518V1P6</accession>
<evidence type="ECO:0000256" key="1">
    <source>
        <dbReference type="ARBA" id="ARBA00000213"/>
    </source>
</evidence>
<comment type="catalytic activity">
    <reaction evidence="1">
        <text>ATP-independent breakage of single-stranded DNA, followed by passage and rejoining.</text>
        <dbReference type="EC" id="5.6.2.1"/>
    </reaction>
</comment>
<evidence type="ECO:0000256" key="6">
    <source>
        <dbReference type="ARBA" id="ARBA00023235"/>
    </source>
</evidence>
<dbReference type="PANTHER" id="PTHR11390:SF21">
    <property type="entry name" value="DNA TOPOISOMERASE 3-ALPHA"/>
    <property type="match status" value="1"/>
</dbReference>
<reference evidence="13 14" key="1">
    <citation type="submission" date="2018-11" db="EMBL/GenBank/DDBJ databases">
        <title>Phylogenetic determinants of toxin gene distribution in genomes of Brevibacillus laterosporus.</title>
        <authorList>
            <person name="Glare T.R."/>
            <person name="Durrant A."/>
            <person name="Berry C."/>
            <person name="Palma L."/>
            <person name="Ormskirk M."/>
            <person name="Cox M.O."/>
        </authorList>
    </citation>
    <scope>NUCLEOTIDE SEQUENCE [LARGE SCALE GENOMIC DNA]</scope>
    <source>
        <strain evidence="13 14">1821L</strain>
        <plasmid evidence="13 14">p1821L01</plasmid>
    </source>
</reference>
<keyword evidence="13" id="KW-0614">Plasmid</keyword>
<name>A0A518V1P6_BRELA</name>
<dbReference type="GO" id="GO:0043597">
    <property type="term" value="C:cytoplasmic replication fork"/>
    <property type="evidence" value="ECO:0007669"/>
    <property type="project" value="TreeGrafter"/>
</dbReference>
<evidence type="ECO:0000313" key="13">
    <source>
        <dbReference type="EMBL" id="QDX90911.1"/>
    </source>
</evidence>
<dbReference type="GO" id="GO:0003917">
    <property type="term" value="F:DNA topoisomerase type I (single strand cut, ATP-independent) activity"/>
    <property type="evidence" value="ECO:0007669"/>
    <property type="project" value="UniProtKB-EC"/>
</dbReference>
<dbReference type="PROSITE" id="PS00396">
    <property type="entry name" value="TOPO_IA_1"/>
    <property type="match status" value="1"/>
</dbReference>
<dbReference type="Pfam" id="PF01751">
    <property type="entry name" value="Toprim"/>
    <property type="match status" value="1"/>
</dbReference>
<dbReference type="InterPro" id="IPR023405">
    <property type="entry name" value="Topo_IA_core_domain"/>
</dbReference>
<dbReference type="PANTHER" id="PTHR11390">
    <property type="entry name" value="PROKARYOTIC DNA TOPOISOMERASE"/>
    <property type="match status" value="1"/>
</dbReference>
<dbReference type="GO" id="GO:0006281">
    <property type="term" value="P:DNA repair"/>
    <property type="evidence" value="ECO:0007669"/>
    <property type="project" value="TreeGrafter"/>
</dbReference>
<dbReference type="InterPro" id="IPR025589">
    <property type="entry name" value="Toprim_C_rpt"/>
</dbReference>
<dbReference type="InterPro" id="IPR013825">
    <property type="entry name" value="Topo_IA_cen_sub2"/>
</dbReference>
<sequence>MTTLIIAEKPLVAKAIVNSVFPHAKKKEGYYETPTHMITWAISHLLSLADPEDYDITYKVWSFDHLPIIPDQFLLRPNPETINQLEVIKRLATACTDIINATDCSRDGELFFSYIMEYLKIKKPVKRLWTSSLTDDAIRLAFMKMKDTSHYVDLLEAAKVRSVSDWLIGLNATRAFTISQGDITIDRVQTPVVGMVYDRQLAIEQFQSTTSFIINAEFTQTNAIYEGVWQGDDRIDLPSAQVISEKVKNSTGKIVQYSQNECEESAPKLYDLTLLQKEANALHGYSPIHTLLVAQSLYESQYITYPRTSSSYVDETSIPFMHSVFNLVVKTKKGSKMTMGADPSFVSTRNKNLFRPDKVDDHHAILLTEKFPVSLSEDQSKLYDMIVRRFISHFFPPATYINHNILTEIEGEVFKTSIKQEKEKGWKRVYKKQGFFDQEEKEYIVEQISIDANGIIKCLESEVVEKKTHPPKWFTEGTLIAAMQTAGKQSNDPEVREEFKECGLGTPASRAAILESTIAVGYLERKGERVSVTSKGQLLIETLRSIGLNLLTSCEMTGEWEKKMNEIAKGSYQAQRFMDQVKKITQHIVGTVKSQSTQSNVASSNNEIGPCPICKVGKIVNKGKIYSCLNYSTGCRFTIRREILGTKITEKILLDILEKGTTPYLNFINSKGKKFEARLKLIPSGKTEFEFPIKSNSKSKD</sequence>
<evidence type="ECO:0000256" key="5">
    <source>
        <dbReference type="ARBA" id="ARBA00023125"/>
    </source>
</evidence>
<evidence type="ECO:0000256" key="10">
    <source>
        <dbReference type="ARBA" id="ARBA00032877"/>
    </source>
</evidence>
<protein>
    <recommendedName>
        <fullName evidence="3">DNA topoisomerase</fullName>
        <ecNumber evidence="3">5.6.2.1</ecNumber>
    </recommendedName>
    <alternativeName>
        <fullName evidence="10">Omega-protein</fullName>
    </alternativeName>
    <alternativeName>
        <fullName evidence="9">Relaxing enzyme</fullName>
    </alternativeName>
    <alternativeName>
        <fullName evidence="7">Swivelase</fullName>
    </alternativeName>
    <alternativeName>
        <fullName evidence="8">Untwisting enzyme</fullName>
    </alternativeName>
</protein>
<dbReference type="InterPro" id="IPR000380">
    <property type="entry name" value="Topo_IA"/>
</dbReference>
<dbReference type="InterPro" id="IPR023406">
    <property type="entry name" value="Topo_IA_AS"/>
</dbReference>
<dbReference type="Pfam" id="PF01131">
    <property type="entry name" value="Topoisom_bac"/>
    <property type="match status" value="1"/>
</dbReference>
<feature type="domain" description="Toprim" evidence="11">
    <location>
        <begin position="2"/>
        <end position="134"/>
    </location>
</feature>
<dbReference type="GO" id="GO:0006310">
    <property type="term" value="P:DNA recombination"/>
    <property type="evidence" value="ECO:0007669"/>
    <property type="project" value="TreeGrafter"/>
</dbReference>
<evidence type="ECO:0000256" key="9">
    <source>
        <dbReference type="ARBA" id="ARBA00032235"/>
    </source>
</evidence>
<dbReference type="Gene3D" id="1.10.460.10">
    <property type="entry name" value="Topoisomerase I, domain 2"/>
    <property type="match status" value="1"/>
</dbReference>
<dbReference type="InterPro" id="IPR003602">
    <property type="entry name" value="Topo_IA_DNA-bd_dom"/>
</dbReference>
<dbReference type="EC" id="5.6.2.1" evidence="3"/>
<dbReference type="InterPro" id="IPR006171">
    <property type="entry name" value="TOPRIM_dom"/>
</dbReference>
<dbReference type="Pfam" id="PF13342">
    <property type="entry name" value="Toprim_Crpt"/>
    <property type="match status" value="1"/>
</dbReference>
<gene>
    <name evidence="13" type="ORF">EEL30_00030</name>
</gene>
<evidence type="ECO:0000256" key="8">
    <source>
        <dbReference type="ARBA" id="ARBA00031985"/>
    </source>
</evidence>
<evidence type="ECO:0000313" key="14">
    <source>
        <dbReference type="Proteomes" id="UP000319432"/>
    </source>
</evidence>
<evidence type="ECO:0000259" key="12">
    <source>
        <dbReference type="PROSITE" id="PS52039"/>
    </source>
</evidence>
<feature type="domain" description="Topo IA-type catalytic" evidence="12">
    <location>
        <begin position="151"/>
        <end position="589"/>
    </location>
</feature>
<dbReference type="SMART" id="SM00436">
    <property type="entry name" value="TOP1Bc"/>
    <property type="match status" value="1"/>
</dbReference>
<comment type="similarity">
    <text evidence="2">Belongs to the type IA topoisomerase family.</text>
</comment>
<dbReference type="InterPro" id="IPR013824">
    <property type="entry name" value="Topo_IA_cen_sub1"/>
</dbReference>
<dbReference type="PROSITE" id="PS50880">
    <property type="entry name" value="TOPRIM"/>
    <property type="match status" value="1"/>
</dbReference>
<evidence type="ECO:0000256" key="7">
    <source>
        <dbReference type="ARBA" id="ARBA00030003"/>
    </source>
</evidence>
<keyword evidence="14" id="KW-1185">Reference proteome</keyword>
<dbReference type="AlphaFoldDB" id="A0A518V1P6"/>
<keyword evidence="5" id="KW-0238">DNA-binding</keyword>
<evidence type="ECO:0000259" key="11">
    <source>
        <dbReference type="PROSITE" id="PS50880"/>
    </source>
</evidence>
<dbReference type="InterPro" id="IPR013497">
    <property type="entry name" value="Topo_IA_cen"/>
</dbReference>
<evidence type="ECO:0000256" key="3">
    <source>
        <dbReference type="ARBA" id="ARBA00012891"/>
    </source>
</evidence>
<dbReference type="CDD" id="cd00186">
    <property type="entry name" value="TOP1Ac"/>
    <property type="match status" value="1"/>
</dbReference>
<dbReference type="Gene3D" id="2.70.20.10">
    <property type="entry name" value="Topoisomerase I, domain 3"/>
    <property type="match status" value="1"/>
</dbReference>
<dbReference type="GO" id="GO:0006265">
    <property type="term" value="P:DNA topological change"/>
    <property type="evidence" value="ECO:0007669"/>
    <property type="project" value="InterPro"/>
</dbReference>
<dbReference type="EMBL" id="CP033461">
    <property type="protein sequence ID" value="QDX90911.1"/>
    <property type="molecule type" value="Genomic_DNA"/>
</dbReference>
<geneLocation type="plasmid" evidence="13 14">
    <name>p1821L01</name>
</geneLocation>
<dbReference type="InterPro" id="IPR013826">
    <property type="entry name" value="Topo_IA_cen_sub3"/>
</dbReference>
<organism evidence="13 14">
    <name type="scientific">Brevibacillus laterosporus</name>
    <name type="common">Bacillus laterosporus</name>
    <dbReference type="NCBI Taxonomy" id="1465"/>
    <lineage>
        <taxon>Bacteria</taxon>
        <taxon>Bacillati</taxon>
        <taxon>Bacillota</taxon>
        <taxon>Bacilli</taxon>
        <taxon>Bacillales</taxon>
        <taxon>Paenibacillaceae</taxon>
        <taxon>Brevibacillus</taxon>
    </lineage>
</organism>
<dbReference type="PROSITE" id="PS52039">
    <property type="entry name" value="TOPO_IA_2"/>
    <property type="match status" value="1"/>
</dbReference>